<dbReference type="GeneID" id="36578914"/>
<dbReference type="Proteomes" id="UP000235371">
    <property type="component" value="Unassembled WGS sequence"/>
</dbReference>
<evidence type="ECO:0000313" key="3">
    <source>
        <dbReference type="EMBL" id="PMD65566.1"/>
    </source>
</evidence>
<protein>
    <submittedName>
        <fullName evidence="3">Uncharacterized protein</fullName>
    </submittedName>
</protein>
<accession>A0A2J6TRC0</accession>
<dbReference type="AlphaFoldDB" id="A0A2J6TRC0"/>
<feature type="coiled-coil region" evidence="1">
    <location>
        <begin position="63"/>
        <end position="112"/>
    </location>
</feature>
<name>A0A2J6TRC0_9HELO</name>
<organism evidence="3 4">
    <name type="scientific">Hyaloscypha bicolor E</name>
    <dbReference type="NCBI Taxonomy" id="1095630"/>
    <lineage>
        <taxon>Eukaryota</taxon>
        <taxon>Fungi</taxon>
        <taxon>Dikarya</taxon>
        <taxon>Ascomycota</taxon>
        <taxon>Pezizomycotina</taxon>
        <taxon>Leotiomycetes</taxon>
        <taxon>Helotiales</taxon>
        <taxon>Hyaloscyphaceae</taxon>
        <taxon>Hyaloscypha</taxon>
        <taxon>Hyaloscypha bicolor</taxon>
    </lineage>
</organism>
<dbReference type="RefSeq" id="XP_024742470.1">
    <property type="nucleotide sequence ID" value="XM_024870832.1"/>
</dbReference>
<proteinExistence type="predicted"/>
<keyword evidence="1" id="KW-0175">Coiled coil</keyword>
<dbReference type="OrthoDB" id="10627152at2759"/>
<gene>
    <name evidence="3" type="ORF">K444DRAFT_182972</name>
</gene>
<reference evidence="3 4" key="1">
    <citation type="submission" date="2016-04" db="EMBL/GenBank/DDBJ databases">
        <title>A degradative enzymes factory behind the ericoid mycorrhizal symbiosis.</title>
        <authorList>
            <consortium name="DOE Joint Genome Institute"/>
            <person name="Martino E."/>
            <person name="Morin E."/>
            <person name="Grelet G."/>
            <person name="Kuo A."/>
            <person name="Kohler A."/>
            <person name="Daghino S."/>
            <person name="Barry K."/>
            <person name="Choi C."/>
            <person name="Cichocki N."/>
            <person name="Clum A."/>
            <person name="Copeland A."/>
            <person name="Hainaut M."/>
            <person name="Haridas S."/>
            <person name="Labutti K."/>
            <person name="Lindquist E."/>
            <person name="Lipzen A."/>
            <person name="Khouja H.-R."/>
            <person name="Murat C."/>
            <person name="Ohm R."/>
            <person name="Olson A."/>
            <person name="Spatafora J."/>
            <person name="Veneault-Fourrey C."/>
            <person name="Henrissat B."/>
            <person name="Grigoriev I."/>
            <person name="Martin F."/>
            <person name="Perotto S."/>
        </authorList>
    </citation>
    <scope>NUCLEOTIDE SEQUENCE [LARGE SCALE GENOMIC DNA]</scope>
    <source>
        <strain evidence="3 4">E</strain>
    </source>
</reference>
<keyword evidence="2" id="KW-0472">Membrane</keyword>
<sequence>MLSLTRAAGSRIQCPEVATNVLRRHRTFLSPRDFLHLRAPQFSTTTSRFAYKKRPPTLLESWIRDKEQKLEDRLDELRHYKKRPPTLLGKWLRDKEQKLEDKLNEVRQRQLDYGVSEEQINKQDQVAEALAAATMTIALAAGVYYLYSAWMGPAKEKNDWIITLHEGSAVEVKKPGVD</sequence>
<evidence type="ECO:0000256" key="1">
    <source>
        <dbReference type="SAM" id="Coils"/>
    </source>
</evidence>
<keyword evidence="2" id="KW-1133">Transmembrane helix</keyword>
<keyword evidence="4" id="KW-1185">Reference proteome</keyword>
<keyword evidence="2" id="KW-0812">Transmembrane</keyword>
<evidence type="ECO:0000256" key="2">
    <source>
        <dbReference type="SAM" id="Phobius"/>
    </source>
</evidence>
<dbReference type="InParanoid" id="A0A2J6TRC0"/>
<evidence type="ECO:0000313" key="4">
    <source>
        <dbReference type="Proteomes" id="UP000235371"/>
    </source>
</evidence>
<dbReference type="EMBL" id="KZ613746">
    <property type="protein sequence ID" value="PMD65566.1"/>
    <property type="molecule type" value="Genomic_DNA"/>
</dbReference>
<feature type="transmembrane region" description="Helical" evidence="2">
    <location>
        <begin position="129"/>
        <end position="147"/>
    </location>
</feature>